<proteinExistence type="predicted"/>
<evidence type="ECO:0000313" key="1">
    <source>
        <dbReference type="EMBL" id="HIQ91180.1"/>
    </source>
</evidence>
<feature type="non-terminal residue" evidence="1">
    <location>
        <position position="208"/>
    </location>
</feature>
<gene>
    <name evidence="1" type="ORF">IAB27_06115</name>
</gene>
<protein>
    <recommendedName>
        <fullName evidence="3">Peptidase M14 carboxypeptidase A domain-containing protein</fullName>
    </recommendedName>
</protein>
<dbReference type="Proteomes" id="UP000886786">
    <property type="component" value="Unassembled WGS sequence"/>
</dbReference>
<evidence type="ECO:0000313" key="2">
    <source>
        <dbReference type="Proteomes" id="UP000886786"/>
    </source>
</evidence>
<dbReference type="Gene3D" id="3.40.630.10">
    <property type="entry name" value="Zn peptidases"/>
    <property type="match status" value="1"/>
</dbReference>
<comment type="caution">
    <text evidence="1">The sequence shown here is derived from an EMBL/GenBank/DDBJ whole genome shotgun (WGS) entry which is preliminary data.</text>
</comment>
<accession>A0A9D0ZTN9</accession>
<name>A0A9D0ZTN9_9FIRM</name>
<organism evidence="1 2">
    <name type="scientific">Candidatus Coprosoma intestinipullorum</name>
    <dbReference type="NCBI Taxonomy" id="2840752"/>
    <lineage>
        <taxon>Bacteria</taxon>
        <taxon>Bacillati</taxon>
        <taxon>Bacillota</taxon>
        <taxon>Bacillota incertae sedis</taxon>
        <taxon>Candidatus Coprosoma</taxon>
    </lineage>
</organism>
<reference evidence="1" key="2">
    <citation type="journal article" date="2021" name="PeerJ">
        <title>Extensive microbial diversity within the chicken gut microbiome revealed by metagenomics and culture.</title>
        <authorList>
            <person name="Gilroy R."/>
            <person name="Ravi A."/>
            <person name="Getino M."/>
            <person name="Pursley I."/>
            <person name="Horton D.L."/>
            <person name="Alikhan N.F."/>
            <person name="Baker D."/>
            <person name="Gharbi K."/>
            <person name="Hall N."/>
            <person name="Watson M."/>
            <person name="Adriaenssens E.M."/>
            <person name="Foster-Nyarko E."/>
            <person name="Jarju S."/>
            <person name="Secka A."/>
            <person name="Antonio M."/>
            <person name="Oren A."/>
            <person name="Chaudhuri R.R."/>
            <person name="La Ragione R."/>
            <person name="Hildebrand F."/>
            <person name="Pallen M.J."/>
        </authorList>
    </citation>
    <scope>NUCLEOTIDE SEQUENCE</scope>
    <source>
        <strain evidence="1">CHK147-3167</strain>
    </source>
</reference>
<dbReference type="EMBL" id="DVFV01000103">
    <property type="protein sequence ID" value="HIQ91180.1"/>
    <property type="molecule type" value="Genomic_DNA"/>
</dbReference>
<reference evidence="1" key="1">
    <citation type="submission" date="2020-10" db="EMBL/GenBank/DDBJ databases">
        <authorList>
            <person name="Gilroy R."/>
        </authorList>
    </citation>
    <scope>NUCLEOTIDE SEQUENCE</scope>
    <source>
        <strain evidence="1">CHK147-3167</strain>
    </source>
</reference>
<sequence length="208" mass="24427">MKKILDYEEMQELLYSFDKDIIVKHEPIGFTNFGMPIDHYSYGHGDYHLIITGGTHSSELITNIFVIRFMEKLSNKEIDIDPDIYTLDFIPFVNPEGTVIVTSAIRSLIKRNISSDAEQTYCLTFYRNSRIEGIYYDKDENHDIKLEQWMFRYATPECIDDKYLELKNYLRGLFKENDLPRGCMINWSSNGRGVDLNSNLKESSFIER</sequence>
<dbReference type="AlphaFoldDB" id="A0A9D0ZTN9"/>
<dbReference type="SUPFAM" id="SSF53187">
    <property type="entry name" value="Zn-dependent exopeptidases"/>
    <property type="match status" value="1"/>
</dbReference>
<evidence type="ECO:0008006" key="3">
    <source>
        <dbReference type="Google" id="ProtNLM"/>
    </source>
</evidence>